<accession>A0ABP3LJ57</accession>
<protein>
    <submittedName>
        <fullName evidence="1">DUF5370 family protein</fullName>
    </submittedName>
</protein>
<sequence length="62" mass="7252">MGAIEQGDYQFDVEYAVSLQKGSIHVYREGDFIEELTFSFSGQKPDEQQIEELINHYIENQH</sequence>
<name>A0ABP3LJ57_9BACI</name>
<evidence type="ECO:0000313" key="1">
    <source>
        <dbReference type="EMBL" id="GAA0501165.1"/>
    </source>
</evidence>
<dbReference type="RefSeq" id="WP_343843007.1">
    <property type="nucleotide sequence ID" value="NZ_BAAADO010000007.1"/>
</dbReference>
<proteinExistence type="predicted"/>
<keyword evidence="2" id="KW-1185">Reference proteome</keyword>
<gene>
    <name evidence="1" type="ORF">GCM10008986_30720</name>
</gene>
<reference evidence="2" key="1">
    <citation type="journal article" date="2019" name="Int. J. Syst. Evol. Microbiol.">
        <title>The Global Catalogue of Microorganisms (GCM) 10K type strain sequencing project: providing services to taxonomists for standard genome sequencing and annotation.</title>
        <authorList>
            <consortium name="The Broad Institute Genomics Platform"/>
            <consortium name="The Broad Institute Genome Sequencing Center for Infectious Disease"/>
            <person name="Wu L."/>
            <person name="Ma J."/>
        </authorList>
    </citation>
    <scope>NUCLEOTIDE SEQUENCE [LARGE SCALE GENOMIC DNA]</scope>
    <source>
        <strain evidence="2">JCM 12389</strain>
    </source>
</reference>
<comment type="caution">
    <text evidence="1">The sequence shown here is derived from an EMBL/GenBank/DDBJ whole genome shotgun (WGS) entry which is preliminary data.</text>
</comment>
<dbReference type="Proteomes" id="UP001500880">
    <property type="component" value="Unassembled WGS sequence"/>
</dbReference>
<dbReference type="Pfam" id="PF17340">
    <property type="entry name" value="DUF5370"/>
    <property type="match status" value="1"/>
</dbReference>
<dbReference type="EMBL" id="BAAADO010000007">
    <property type="protein sequence ID" value="GAA0501165.1"/>
    <property type="molecule type" value="Genomic_DNA"/>
</dbReference>
<evidence type="ECO:0000313" key="2">
    <source>
        <dbReference type="Proteomes" id="UP001500880"/>
    </source>
</evidence>
<dbReference type="InterPro" id="IPR035314">
    <property type="entry name" value="DUF5370"/>
</dbReference>
<organism evidence="1 2">
    <name type="scientific">Salinibacillus aidingensis</name>
    <dbReference type="NCBI Taxonomy" id="237684"/>
    <lineage>
        <taxon>Bacteria</taxon>
        <taxon>Bacillati</taxon>
        <taxon>Bacillota</taxon>
        <taxon>Bacilli</taxon>
        <taxon>Bacillales</taxon>
        <taxon>Bacillaceae</taxon>
        <taxon>Salinibacillus</taxon>
    </lineage>
</organism>